<feature type="domain" description="Homeobox" evidence="12">
    <location>
        <begin position="200"/>
        <end position="260"/>
    </location>
</feature>
<comment type="subcellular location">
    <subcellularLocation>
        <location evidence="1 10 11">Nucleus</location>
    </subcellularLocation>
</comment>
<evidence type="ECO:0000256" key="8">
    <source>
        <dbReference type="ARBA" id="ARBA00023163"/>
    </source>
</evidence>
<dbReference type="SUPFAM" id="SSF46689">
    <property type="entry name" value="Homeodomain-like"/>
    <property type="match status" value="2"/>
</dbReference>
<evidence type="ECO:0000256" key="10">
    <source>
        <dbReference type="PROSITE-ProRule" id="PRU00108"/>
    </source>
</evidence>
<evidence type="ECO:0000256" key="5">
    <source>
        <dbReference type="ARBA" id="ARBA00023015"/>
    </source>
</evidence>
<protein>
    <recommendedName>
        <fullName evidence="16">Paired domain-containing protein</fullName>
    </recommendedName>
</protein>
<dbReference type="InterPro" id="IPR017970">
    <property type="entry name" value="Homeobox_CS"/>
</dbReference>
<dbReference type="EMBL" id="RCHS01002222">
    <property type="protein sequence ID" value="RMX48911.1"/>
    <property type="molecule type" value="Genomic_DNA"/>
</dbReference>
<proteinExistence type="inferred from homology"/>
<keyword evidence="9 10" id="KW-0539">Nucleus</keyword>
<dbReference type="Pfam" id="PF00046">
    <property type="entry name" value="Homeodomain"/>
    <property type="match status" value="1"/>
</dbReference>
<keyword evidence="4" id="KW-0563">Paired box</keyword>
<dbReference type="Gene3D" id="1.10.10.60">
    <property type="entry name" value="Homeodomain-like"/>
    <property type="match status" value="1"/>
</dbReference>
<keyword evidence="8" id="KW-0804">Transcription</keyword>
<evidence type="ECO:0000313" key="14">
    <source>
        <dbReference type="EMBL" id="RMX48911.1"/>
    </source>
</evidence>
<dbReference type="InterPro" id="IPR043565">
    <property type="entry name" value="PAX_fam"/>
</dbReference>
<evidence type="ECO:0000259" key="12">
    <source>
        <dbReference type="PROSITE" id="PS50071"/>
    </source>
</evidence>
<dbReference type="CDD" id="cd00086">
    <property type="entry name" value="homeodomain"/>
    <property type="match status" value="1"/>
</dbReference>
<evidence type="ECO:0008006" key="16">
    <source>
        <dbReference type="Google" id="ProtNLM"/>
    </source>
</evidence>
<dbReference type="InterPro" id="IPR036388">
    <property type="entry name" value="WH-like_DNA-bd_sf"/>
</dbReference>
<dbReference type="PANTHER" id="PTHR45636:SF49">
    <property type="entry name" value="PAIRED BOX PROTEIN 3 HOMOLOG"/>
    <property type="match status" value="1"/>
</dbReference>
<dbReference type="GO" id="GO:0000978">
    <property type="term" value="F:RNA polymerase II cis-regulatory region sequence-specific DNA binding"/>
    <property type="evidence" value="ECO:0007669"/>
    <property type="project" value="TreeGrafter"/>
</dbReference>
<feature type="DNA-binding region" description="Homeobox" evidence="10">
    <location>
        <begin position="202"/>
        <end position="261"/>
    </location>
</feature>
<evidence type="ECO:0000256" key="7">
    <source>
        <dbReference type="ARBA" id="ARBA00023155"/>
    </source>
</evidence>
<comment type="caution">
    <text evidence="14">The sequence shown here is derived from an EMBL/GenBank/DDBJ whole genome shotgun (WGS) entry which is preliminary data.</text>
</comment>
<dbReference type="OrthoDB" id="3225452at2759"/>
<dbReference type="PROSITE" id="PS50071">
    <property type="entry name" value="HOMEOBOX_2"/>
    <property type="match status" value="1"/>
</dbReference>
<dbReference type="PROSITE" id="PS51057">
    <property type="entry name" value="PAIRED_2"/>
    <property type="match status" value="1"/>
</dbReference>
<dbReference type="STRING" id="46731.A0A3M6U5N3"/>
<dbReference type="InterPro" id="IPR009057">
    <property type="entry name" value="Homeodomain-like_sf"/>
</dbReference>
<dbReference type="Gene3D" id="1.10.10.10">
    <property type="entry name" value="Winged helix-like DNA-binding domain superfamily/Winged helix DNA-binding domain"/>
    <property type="match status" value="2"/>
</dbReference>
<evidence type="ECO:0000256" key="2">
    <source>
        <dbReference type="ARBA" id="ARBA00005733"/>
    </source>
</evidence>
<gene>
    <name evidence="14" type="ORF">pdam_00008346</name>
</gene>
<keyword evidence="7 10" id="KW-0371">Homeobox</keyword>
<dbReference type="PRINTS" id="PR00027">
    <property type="entry name" value="PAIREDBOX"/>
</dbReference>
<organism evidence="14 15">
    <name type="scientific">Pocillopora damicornis</name>
    <name type="common">Cauliflower coral</name>
    <name type="synonym">Millepora damicornis</name>
    <dbReference type="NCBI Taxonomy" id="46731"/>
    <lineage>
        <taxon>Eukaryota</taxon>
        <taxon>Metazoa</taxon>
        <taxon>Cnidaria</taxon>
        <taxon>Anthozoa</taxon>
        <taxon>Hexacorallia</taxon>
        <taxon>Scleractinia</taxon>
        <taxon>Astrocoeniina</taxon>
        <taxon>Pocilloporidae</taxon>
        <taxon>Pocillopora</taxon>
    </lineage>
</organism>
<dbReference type="PANTHER" id="PTHR45636">
    <property type="entry name" value="PAIRED BOX PROTEIN PAX-6-RELATED-RELATED"/>
    <property type="match status" value="1"/>
</dbReference>
<name>A0A3M6U5N3_POCDA</name>
<evidence type="ECO:0000256" key="6">
    <source>
        <dbReference type="ARBA" id="ARBA00023125"/>
    </source>
</evidence>
<sequence length="308" mass="35562">MDFCVPVPGPGRVNQLGGIYINGKPLPNEVREEIVELARRGVRPCDISRRLKITHGCISKLLSKYQKTGSINAGGANVGRPRVITLRMEQKIEQYRREQPGIFSWELRDRLLRENVCNRENLPSLSSISRLIKHKMINLVSNRKRECSANEGEFAAVDTNTSHSNGESLNQRTEGHARKQGFNQINLRGSNLDKDCIISGRQRRKRAKYTKNQLLKLELEFERNPYPNSWERETLAQQLGIHETRIQVWFSNRRAKGRRERFGDEGSQRQSISAPVCTCHTYRQPLRAPWVMETSFPTFFFPPPGYWT</sequence>
<dbReference type="Pfam" id="PF00292">
    <property type="entry name" value="PAX"/>
    <property type="match status" value="1"/>
</dbReference>
<dbReference type="GO" id="GO:0000981">
    <property type="term" value="F:DNA-binding transcription factor activity, RNA polymerase II-specific"/>
    <property type="evidence" value="ECO:0007669"/>
    <property type="project" value="InterPro"/>
</dbReference>
<dbReference type="PRINTS" id="PR00031">
    <property type="entry name" value="HTHREPRESSR"/>
</dbReference>
<accession>A0A3M6U5N3</accession>
<dbReference type="SMART" id="SM00389">
    <property type="entry name" value="HOX"/>
    <property type="match status" value="1"/>
</dbReference>
<evidence type="ECO:0000256" key="1">
    <source>
        <dbReference type="ARBA" id="ARBA00004123"/>
    </source>
</evidence>
<keyword evidence="6 10" id="KW-0238">DNA-binding</keyword>
<feature type="domain" description="Paired" evidence="13">
    <location>
        <begin position="9"/>
        <end position="135"/>
    </location>
</feature>
<dbReference type="AlphaFoldDB" id="A0A3M6U5N3"/>
<dbReference type="GO" id="GO:0005634">
    <property type="term" value="C:nucleus"/>
    <property type="evidence" value="ECO:0007669"/>
    <property type="project" value="UniProtKB-SubCell"/>
</dbReference>
<evidence type="ECO:0000313" key="15">
    <source>
        <dbReference type="Proteomes" id="UP000275408"/>
    </source>
</evidence>
<evidence type="ECO:0000259" key="13">
    <source>
        <dbReference type="PROSITE" id="PS51057"/>
    </source>
</evidence>
<dbReference type="InterPro" id="IPR001356">
    <property type="entry name" value="HD"/>
</dbReference>
<evidence type="ECO:0000256" key="3">
    <source>
        <dbReference type="ARBA" id="ARBA00022473"/>
    </source>
</evidence>
<dbReference type="InterPro" id="IPR000047">
    <property type="entry name" value="HTH_motif"/>
</dbReference>
<dbReference type="SMART" id="SM00351">
    <property type="entry name" value="PAX"/>
    <property type="match status" value="1"/>
</dbReference>
<evidence type="ECO:0000256" key="9">
    <source>
        <dbReference type="ARBA" id="ARBA00023242"/>
    </source>
</evidence>
<dbReference type="PROSITE" id="PS00027">
    <property type="entry name" value="HOMEOBOX_1"/>
    <property type="match status" value="1"/>
</dbReference>
<reference evidence="14 15" key="1">
    <citation type="journal article" date="2018" name="Sci. Rep.">
        <title>Comparative analysis of the Pocillopora damicornis genome highlights role of immune system in coral evolution.</title>
        <authorList>
            <person name="Cunning R."/>
            <person name="Bay R.A."/>
            <person name="Gillette P."/>
            <person name="Baker A.C."/>
            <person name="Traylor-Knowles N."/>
        </authorList>
    </citation>
    <scope>NUCLEOTIDE SEQUENCE [LARGE SCALE GENOMIC DNA]</scope>
    <source>
        <strain evidence="14">RSMAS</strain>
        <tissue evidence="14">Whole animal</tissue>
    </source>
</reference>
<dbReference type="Proteomes" id="UP000275408">
    <property type="component" value="Unassembled WGS sequence"/>
</dbReference>
<keyword evidence="3" id="KW-0217">Developmental protein</keyword>
<keyword evidence="15" id="KW-1185">Reference proteome</keyword>
<comment type="similarity">
    <text evidence="2">Belongs to the paired homeobox family.</text>
</comment>
<dbReference type="InterPro" id="IPR001523">
    <property type="entry name" value="Paired_dom"/>
</dbReference>
<keyword evidence="5" id="KW-0805">Transcription regulation</keyword>
<evidence type="ECO:0000256" key="4">
    <source>
        <dbReference type="ARBA" id="ARBA00022724"/>
    </source>
</evidence>
<evidence type="ECO:0000256" key="11">
    <source>
        <dbReference type="RuleBase" id="RU000682"/>
    </source>
</evidence>